<evidence type="ECO:0000313" key="2">
    <source>
        <dbReference type="Proteomes" id="UP001305414"/>
    </source>
</evidence>
<dbReference type="AlphaFoldDB" id="A0AAN7UPC7"/>
<keyword evidence="2" id="KW-1185">Reference proteome</keyword>
<gene>
    <name evidence="1" type="ORF">RRF57_005069</name>
</gene>
<name>A0AAN7UPC7_9PEZI</name>
<protein>
    <submittedName>
        <fullName evidence="1">Uncharacterized protein</fullName>
    </submittedName>
</protein>
<dbReference type="Proteomes" id="UP001305414">
    <property type="component" value="Unassembled WGS sequence"/>
</dbReference>
<dbReference type="EMBL" id="JAWHQM010000011">
    <property type="protein sequence ID" value="KAK5629354.1"/>
    <property type="molecule type" value="Genomic_DNA"/>
</dbReference>
<organism evidence="1 2">
    <name type="scientific">Xylaria bambusicola</name>
    <dbReference type="NCBI Taxonomy" id="326684"/>
    <lineage>
        <taxon>Eukaryota</taxon>
        <taxon>Fungi</taxon>
        <taxon>Dikarya</taxon>
        <taxon>Ascomycota</taxon>
        <taxon>Pezizomycotina</taxon>
        <taxon>Sordariomycetes</taxon>
        <taxon>Xylariomycetidae</taxon>
        <taxon>Xylariales</taxon>
        <taxon>Xylariaceae</taxon>
        <taxon>Xylaria</taxon>
    </lineage>
</organism>
<accession>A0AAN7UPC7</accession>
<evidence type="ECO:0000313" key="1">
    <source>
        <dbReference type="EMBL" id="KAK5629354.1"/>
    </source>
</evidence>
<reference evidence="1 2" key="1">
    <citation type="submission" date="2023-10" db="EMBL/GenBank/DDBJ databases">
        <title>Draft genome sequence of Xylaria bambusicola isolate GMP-LS, the root and basal stem rot pathogen of sugarcane in Indonesia.</title>
        <authorList>
            <person name="Selvaraj P."/>
            <person name="Muralishankar V."/>
            <person name="Muruganantham S."/>
            <person name="Sp S."/>
            <person name="Haryani S."/>
            <person name="Lau K.J.X."/>
            <person name="Naqvi N.I."/>
        </authorList>
    </citation>
    <scope>NUCLEOTIDE SEQUENCE [LARGE SCALE GENOMIC DNA]</scope>
    <source>
        <strain evidence="1">GMP-LS</strain>
    </source>
</reference>
<sequence length="140" mass="15265">MGATELNRIAALYRHTNNGTKISSQDSRIHLTVTISNNVCTTQRPQRVRIRAFSPATKEDLLVRAALRDAATGGDILQTAIAYRPENPTTVALTNHNPTFEELAEQLIREALNYLDGLLLAAGLRNDATAGDIIQTAIDL</sequence>
<comment type="caution">
    <text evidence="1">The sequence shown here is derived from an EMBL/GenBank/DDBJ whole genome shotgun (WGS) entry which is preliminary data.</text>
</comment>
<proteinExistence type="predicted"/>